<dbReference type="GO" id="GO:0000976">
    <property type="term" value="F:transcription cis-regulatory region binding"/>
    <property type="evidence" value="ECO:0007669"/>
    <property type="project" value="TreeGrafter"/>
</dbReference>
<gene>
    <name evidence="2" type="ORF">BBP83_07995</name>
</gene>
<feature type="binding site" evidence="1">
    <location>
        <position position="140"/>
    </location>
    <ligand>
        <name>Zn(2+)</name>
        <dbReference type="ChEBI" id="CHEBI:29105"/>
    </ligand>
</feature>
<proteinExistence type="predicted"/>
<keyword evidence="1" id="KW-0862">Zinc</keyword>
<dbReference type="EMBL" id="MBDL01000010">
    <property type="protein sequence ID" value="ODA12921.1"/>
    <property type="molecule type" value="Genomic_DNA"/>
</dbReference>
<reference evidence="2 3" key="1">
    <citation type="submission" date="2016-07" db="EMBL/GenBank/DDBJ databases">
        <title>Acinetobacter sp. ANC 4603.</title>
        <authorList>
            <person name="Radolfova-Krizova L."/>
            <person name="Nemec A."/>
        </authorList>
    </citation>
    <scope>NUCLEOTIDE SEQUENCE [LARGE SCALE GENOMIC DNA]</scope>
    <source>
        <strain evidence="2 3">ANC 4603</strain>
    </source>
</reference>
<feature type="binding site" evidence="1">
    <location>
        <position position="143"/>
    </location>
    <ligand>
        <name>Zn(2+)</name>
        <dbReference type="ChEBI" id="CHEBI:29105"/>
    </ligand>
</feature>
<keyword evidence="3" id="KW-1185">Reference proteome</keyword>
<dbReference type="InterPro" id="IPR002481">
    <property type="entry name" value="FUR"/>
</dbReference>
<dbReference type="GO" id="GO:0008270">
    <property type="term" value="F:zinc ion binding"/>
    <property type="evidence" value="ECO:0007669"/>
    <property type="project" value="TreeGrafter"/>
</dbReference>
<protein>
    <recommendedName>
        <fullName evidence="4">Transcriptional repressor</fullName>
    </recommendedName>
</protein>
<evidence type="ECO:0000256" key="1">
    <source>
        <dbReference type="PIRSR" id="PIRSR602481-1"/>
    </source>
</evidence>
<dbReference type="STRING" id="1891224.BBP83_07995"/>
<dbReference type="Gene3D" id="1.10.10.10">
    <property type="entry name" value="Winged helix-like DNA-binding domain superfamily/Winged helix DNA-binding domain"/>
    <property type="match status" value="1"/>
</dbReference>
<dbReference type="SUPFAM" id="SSF46785">
    <property type="entry name" value="Winged helix' DNA-binding domain"/>
    <property type="match status" value="1"/>
</dbReference>
<dbReference type="Proteomes" id="UP000186553">
    <property type="component" value="Unassembled WGS sequence"/>
</dbReference>
<organism evidence="2 3">
    <name type="scientific">Acinetobacter celticus</name>
    <dbReference type="NCBI Taxonomy" id="1891224"/>
    <lineage>
        <taxon>Bacteria</taxon>
        <taxon>Pseudomonadati</taxon>
        <taxon>Pseudomonadota</taxon>
        <taxon>Gammaproteobacteria</taxon>
        <taxon>Moraxellales</taxon>
        <taxon>Moraxellaceae</taxon>
        <taxon>Acinetobacter</taxon>
    </lineage>
</organism>
<evidence type="ECO:0008006" key="4">
    <source>
        <dbReference type="Google" id="ProtNLM"/>
    </source>
</evidence>
<dbReference type="InterPro" id="IPR036388">
    <property type="entry name" value="WH-like_DNA-bd_sf"/>
</dbReference>
<evidence type="ECO:0000313" key="3">
    <source>
        <dbReference type="Proteomes" id="UP000186553"/>
    </source>
</evidence>
<dbReference type="GO" id="GO:1900376">
    <property type="term" value="P:regulation of secondary metabolite biosynthetic process"/>
    <property type="evidence" value="ECO:0007669"/>
    <property type="project" value="TreeGrafter"/>
</dbReference>
<accession>A0A1C3CW43</accession>
<name>A0A1C3CW43_9GAMM</name>
<dbReference type="AlphaFoldDB" id="A0A1C3CW43"/>
<dbReference type="Pfam" id="PF01475">
    <property type="entry name" value="FUR"/>
    <property type="match status" value="1"/>
</dbReference>
<dbReference type="GO" id="GO:0003700">
    <property type="term" value="F:DNA-binding transcription factor activity"/>
    <property type="evidence" value="ECO:0007669"/>
    <property type="project" value="InterPro"/>
</dbReference>
<feature type="binding site" evidence="1">
    <location>
        <position position="101"/>
    </location>
    <ligand>
        <name>Zn(2+)</name>
        <dbReference type="ChEBI" id="CHEBI:29105"/>
    </ligand>
</feature>
<dbReference type="GO" id="GO:0045892">
    <property type="term" value="P:negative regulation of DNA-templated transcription"/>
    <property type="evidence" value="ECO:0007669"/>
    <property type="project" value="TreeGrafter"/>
</dbReference>
<dbReference type="InterPro" id="IPR036390">
    <property type="entry name" value="WH_DNA-bd_sf"/>
</dbReference>
<comment type="cofactor">
    <cofactor evidence="1">
        <name>Zn(2+)</name>
        <dbReference type="ChEBI" id="CHEBI:29105"/>
    </cofactor>
    <text evidence="1">Binds 1 zinc ion per subunit.</text>
</comment>
<dbReference type="PANTHER" id="PTHR33202">
    <property type="entry name" value="ZINC UPTAKE REGULATION PROTEIN"/>
    <property type="match status" value="1"/>
</dbReference>
<keyword evidence="1" id="KW-0479">Metal-binding</keyword>
<dbReference type="PANTHER" id="PTHR33202:SF7">
    <property type="entry name" value="FERRIC UPTAKE REGULATION PROTEIN"/>
    <property type="match status" value="1"/>
</dbReference>
<comment type="caution">
    <text evidence="2">The sequence shown here is derived from an EMBL/GenBank/DDBJ whole genome shotgun (WGS) entry which is preliminary data.</text>
</comment>
<sequence>MKMFVENENLEKAKTLLRQVHIKVTLVRLVVLHILQSAEKEWTVTEIIACVDLNLMKISIASVYQTLMLFEKVGIVYKCKYEDKQALYSVNKNETNIRISCQKCGCLQQLQTPLLKSELEDLLRVNKIDSYQLILIHQKCLSCLSKI</sequence>
<feature type="binding site" evidence="1">
    <location>
        <position position="104"/>
    </location>
    <ligand>
        <name>Zn(2+)</name>
        <dbReference type="ChEBI" id="CHEBI:29105"/>
    </ligand>
</feature>
<evidence type="ECO:0000313" key="2">
    <source>
        <dbReference type="EMBL" id="ODA12921.1"/>
    </source>
</evidence>